<protein>
    <submittedName>
        <fullName evidence="1">Uncharacterized protein</fullName>
    </submittedName>
</protein>
<reference evidence="1" key="1">
    <citation type="journal article" date="2015" name="Nature">
        <title>Complex archaea that bridge the gap between prokaryotes and eukaryotes.</title>
        <authorList>
            <person name="Spang A."/>
            <person name="Saw J.H."/>
            <person name="Jorgensen S.L."/>
            <person name="Zaremba-Niedzwiedzka K."/>
            <person name="Martijn J."/>
            <person name="Lind A.E."/>
            <person name="van Eijk R."/>
            <person name="Schleper C."/>
            <person name="Guy L."/>
            <person name="Ettema T.J."/>
        </authorList>
    </citation>
    <scope>NUCLEOTIDE SEQUENCE</scope>
</reference>
<proteinExistence type="predicted"/>
<evidence type="ECO:0000313" key="1">
    <source>
        <dbReference type="EMBL" id="KKO00962.1"/>
    </source>
</evidence>
<sequence length="126" mass="14106">MPLHRLHNIGDVKIGFKGQTTEISTYNKLENRFIDLGEEFFSLGQGIEFYQKMAALPAPLGKQILSALRDIVVKSDVIESIKNEEVFGTSLLRGVSLSVVKGQYARILNGLAELTDFKFKFLDLKS</sequence>
<organism evidence="1">
    <name type="scientific">marine sediment metagenome</name>
    <dbReference type="NCBI Taxonomy" id="412755"/>
    <lineage>
        <taxon>unclassified sequences</taxon>
        <taxon>metagenomes</taxon>
        <taxon>ecological metagenomes</taxon>
    </lineage>
</organism>
<gene>
    <name evidence="1" type="ORF">LCGC14_0119420</name>
</gene>
<accession>A0A0F9XNI8</accession>
<dbReference type="EMBL" id="LAZR01000037">
    <property type="protein sequence ID" value="KKO00962.1"/>
    <property type="molecule type" value="Genomic_DNA"/>
</dbReference>
<name>A0A0F9XNI8_9ZZZZ</name>
<comment type="caution">
    <text evidence="1">The sequence shown here is derived from an EMBL/GenBank/DDBJ whole genome shotgun (WGS) entry which is preliminary data.</text>
</comment>
<dbReference type="AlphaFoldDB" id="A0A0F9XNI8"/>